<organism evidence="2 3">
    <name type="scientific">Globisporangium ultimum (strain ATCC 200006 / CBS 805.95 / DAOM BR144)</name>
    <name type="common">Pythium ultimum</name>
    <dbReference type="NCBI Taxonomy" id="431595"/>
    <lineage>
        <taxon>Eukaryota</taxon>
        <taxon>Sar</taxon>
        <taxon>Stramenopiles</taxon>
        <taxon>Oomycota</taxon>
        <taxon>Peronosporomycetes</taxon>
        <taxon>Pythiales</taxon>
        <taxon>Pythiaceae</taxon>
        <taxon>Globisporangium</taxon>
    </lineage>
</organism>
<proteinExistence type="predicted"/>
<dbReference type="EnsemblProtists" id="PYU1_T013227">
    <property type="protein sequence ID" value="PYU1_T013227"/>
    <property type="gene ID" value="PYU1_G013199"/>
</dbReference>
<dbReference type="InParanoid" id="K3X7M8"/>
<dbReference type="Proteomes" id="UP000019132">
    <property type="component" value="Unassembled WGS sequence"/>
</dbReference>
<name>K3X7M8_GLOUD</name>
<reference evidence="3" key="2">
    <citation type="submission" date="2010-04" db="EMBL/GenBank/DDBJ databases">
        <authorList>
            <person name="Buell R."/>
            <person name="Hamilton J."/>
            <person name="Hostetler J."/>
        </authorList>
    </citation>
    <scope>NUCLEOTIDE SEQUENCE [LARGE SCALE GENOMIC DNA]</scope>
    <source>
        <strain evidence="3">DAOM:BR144</strain>
    </source>
</reference>
<dbReference type="eggNOG" id="ENOG502T2UX">
    <property type="taxonomic scope" value="Eukaryota"/>
</dbReference>
<dbReference type="EMBL" id="GL376577">
    <property type="status" value="NOT_ANNOTATED_CDS"/>
    <property type="molecule type" value="Genomic_DNA"/>
</dbReference>
<dbReference type="PROSITE" id="PS51450">
    <property type="entry name" value="LRR"/>
    <property type="match status" value="1"/>
</dbReference>
<evidence type="ECO:0000313" key="3">
    <source>
        <dbReference type="Proteomes" id="UP000019132"/>
    </source>
</evidence>
<dbReference type="VEuPathDB" id="FungiDB:PYU1_G013199"/>
<dbReference type="PANTHER" id="PTHR24373:SF275">
    <property type="entry name" value="TIR DOMAIN-CONTAINING PROTEIN"/>
    <property type="match status" value="1"/>
</dbReference>
<protein>
    <submittedName>
        <fullName evidence="2">Uncharacterized protein</fullName>
    </submittedName>
</protein>
<dbReference type="InterPro" id="IPR032675">
    <property type="entry name" value="LRR_dom_sf"/>
</dbReference>
<dbReference type="InterPro" id="IPR001611">
    <property type="entry name" value="Leu-rich_rpt"/>
</dbReference>
<dbReference type="SUPFAM" id="SSF52058">
    <property type="entry name" value="L domain-like"/>
    <property type="match status" value="1"/>
</dbReference>
<sequence length="296" mass="31699">MSVADTVIANASQCALFNTLTFSCQSQCATGRPCIQYPSLAACQKAVGGWGETKALSSCVTPTNASDSCAIECFKANASDADAVASEEVRRNGTTGAPLQPYSSFKFFIPFSLSNLAGKPVENATGGFPSKNEDVLQNVVALDLPDSATSLVLAGGTNTTGEKGWVVQTKVANWLLPTKTSLRDVTLANINIKKFEEQMFPYTLISLSITNCLLEKVPTDMAKFVSLERLNLTQNSLAAMESKLLNIKSLLTLDVSSNSFEAFDAAAPNLEYLDLSNNLLTALPSRLLLMPNLQYL</sequence>
<dbReference type="AlphaFoldDB" id="K3X7M8"/>
<dbReference type="STRING" id="431595.K3X7M8"/>
<evidence type="ECO:0000313" key="2">
    <source>
        <dbReference type="EnsemblProtists" id="PYU1_T013227"/>
    </source>
</evidence>
<dbReference type="HOGENOM" id="CLU_035198_1_0_1"/>
<reference evidence="2" key="3">
    <citation type="submission" date="2015-02" db="UniProtKB">
        <authorList>
            <consortium name="EnsemblProtists"/>
        </authorList>
    </citation>
    <scope>IDENTIFICATION</scope>
    <source>
        <strain evidence="2">DAOM BR144</strain>
    </source>
</reference>
<accession>K3X7M8</accession>
<keyword evidence="3" id="KW-1185">Reference proteome</keyword>
<dbReference type="InterPro" id="IPR050328">
    <property type="entry name" value="Dev_Immune_Receptor"/>
</dbReference>
<dbReference type="Gene3D" id="3.80.10.10">
    <property type="entry name" value="Ribonuclease Inhibitor"/>
    <property type="match status" value="1"/>
</dbReference>
<evidence type="ECO:0000256" key="1">
    <source>
        <dbReference type="ARBA" id="ARBA00022729"/>
    </source>
</evidence>
<dbReference type="PANTHER" id="PTHR24373">
    <property type="entry name" value="SLIT RELATED LEUCINE-RICH REPEAT NEURONAL PROTEIN"/>
    <property type="match status" value="1"/>
</dbReference>
<keyword evidence="1" id="KW-0732">Signal</keyword>
<reference evidence="3" key="1">
    <citation type="journal article" date="2010" name="Genome Biol.">
        <title>Genome sequence of the necrotrophic plant pathogen Pythium ultimum reveals original pathogenicity mechanisms and effector repertoire.</title>
        <authorList>
            <person name="Levesque C.A."/>
            <person name="Brouwer H."/>
            <person name="Cano L."/>
            <person name="Hamilton J.P."/>
            <person name="Holt C."/>
            <person name="Huitema E."/>
            <person name="Raffaele S."/>
            <person name="Robideau G.P."/>
            <person name="Thines M."/>
            <person name="Win J."/>
            <person name="Zerillo M.M."/>
            <person name="Beakes G.W."/>
            <person name="Boore J.L."/>
            <person name="Busam D."/>
            <person name="Dumas B."/>
            <person name="Ferriera S."/>
            <person name="Fuerstenberg S.I."/>
            <person name="Gachon C.M."/>
            <person name="Gaulin E."/>
            <person name="Govers F."/>
            <person name="Grenville-Briggs L."/>
            <person name="Horner N."/>
            <person name="Hostetler J."/>
            <person name="Jiang R.H."/>
            <person name="Johnson J."/>
            <person name="Krajaejun T."/>
            <person name="Lin H."/>
            <person name="Meijer H.J."/>
            <person name="Moore B."/>
            <person name="Morris P."/>
            <person name="Phuntmart V."/>
            <person name="Puiu D."/>
            <person name="Shetty J."/>
            <person name="Stajich J.E."/>
            <person name="Tripathy S."/>
            <person name="Wawra S."/>
            <person name="van West P."/>
            <person name="Whitty B.R."/>
            <person name="Coutinho P.M."/>
            <person name="Henrissat B."/>
            <person name="Martin F."/>
            <person name="Thomas P.D."/>
            <person name="Tyler B.M."/>
            <person name="De Vries R.P."/>
            <person name="Kamoun S."/>
            <person name="Yandell M."/>
            <person name="Tisserat N."/>
            <person name="Buell C.R."/>
        </authorList>
    </citation>
    <scope>NUCLEOTIDE SEQUENCE</scope>
    <source>
        <strain evidence="3">DAOM:BR144</strain>
    </source>
</reference>